<evidence type="ECO:0000313" key="2">
    <source>
        <dbReference type="EMBL" id="QTA84545.1"/>
    </source>
</evidence>
<evidence type="ECO:0000313" key="3">
    <source>
        <dbReference type="Proteomes" id="UP000663722"/>
    </source>
</evidence>
<dbReference type="InterPro" id="IPR000719">
    <property type="entry name" value="Prot_kinase_dom"/>
</dbReference>
<keyword evidence="2" id="KW-0418">Kinase</keyword>
<dbReference type="EMBL" id="CP061800">
    <property type="protein sequence ID" value="QTA84545.1"/>
    <property type="molecule type" value="Genomic_DNA"/>
</dbReference>
<name>A0A975BFW7_9BACT</name>
<protein>
    <submittedName>
        <fullName evidence="2">Kinase domain-containing protein</fullName>
    </submittedName>
</protein>
<dbReference type="KEGG" id="dmm:dnm_005420"/>
<dbReference type="RefSeq" id="WP_207680983.1">
    <property type="nucleotide sequence ID" value="NZ_CP061800.1"/>
</dbReference>
<organism evidence="2 3">
    <name type="scientific">Desulfonema magnum</name>
    <dbReference type="NCBI Taxonomy" id="45655"/>
    <lineage>
        <taxon>Bacteria</taxon>
        <taxon>Pseudomonadati</taxon>
        <taxon>Thermodesulfobacteriota</taxon>
        <taxon>Desulfobacteria</taxon>
        <taxon>Desulfobacterales</taxon>
        <taxon>Desulfococcaceae</taxon>
        <taxon>Desulfonema</taxon>
    </lineage>
</organism>
<dbReference type="GO" id="GO:0005524">
    <property type="term" value="F:ATP binding"/>
    <property type="evidence" value="ECO:0007669"/>
    <property type="project" value="InterPro"/>
</dbReference>
<keyword evidence="3" id="KW-1185">Reference proteome</keyword>
<dbReference type="Gene3D" id="1.10.510.10">
    <property type="entry name" value="Transferase(Phosphotransferase) domain 1"/>
    <property type="match status" value="1"/>
</dbReference>
<reference evidence="2" key="1">
    <citation type="journal article" date="2021" name="Microb. Physiol.">
        <title>Proteogenomic Insights into the Physiology of Marine, Sulfate-Reducing, Filamentous Desulfonema limicola and Desulfonema magnum.</title>
        <authorList>
            <person name="Schnaars V."/>
            <person name="Wohlbrand L."/>
            <person name="Scheve S."/>
            <person name="Hinrichs C."/>
            <person name="Reinhardt R."/>
            <person name="Rabus R."/>
        </authorList>
    </citation>
    <scope>NUCLEOTIDE SEQUENCE</scope>
    <source>
        <strain evidence="2">4be13</strain>
    </source>
</reference>
<dbReference type="PROSITE" id="PS50011">
    <property type="entry name" value="PROTEIN_KINASE_DOM"/>
    <property type="match status" value="1"/>
</dbReference>
<keyword evidence="2" id="KW-0808">Transferase</keyword>
<accession>A0A975BFW7</accession>
<dbReference type="InterPro" id="IPR011009">
    <property type="entry name" value="Kinase-like_dom_sf"/>
</dbReference>
<dbReference type="Pfam" id="PF18998">
    <property type="entry name" value="Flg_new_2"/>
    <property type="match status" value="1"/>
</dbReference>
<feature type="domain" description="Protein kinase" evidence="1">
    <location>
        <begin position="1"/>
        <end position="265"/>
    </location>
</feature>
<sequence length="504" mass="57942">MADKKHFILGKYDITANIRKDPFFRWVKARDRSGGNTVVLQILCAELPPHQIELLFDFFDNLRSASKSKLFLPEYTLSDEDTRLAAVYKAVPFEPLSKAIIKKPEKALEWWLNAAEQLFYLHNRNLVHGYVSPDHFVLINDEIFLINFGYAPLLEAGNDLAIKKVGKFCAPEVTEQNNVTSRADIYAFAKTVAHFHPELKHTEWHTKATAKKPEDRPRRMRDVGQELKKEFDPPGSKAEIIEKYLLTAEAVPKEGGRVDGSGKFMRSENVRVMAVVTEGYVFDHWEGDLKGKENPASVTMDTDKKIIAVFMKDSALFYTSGNRDSTILDKFENRMEGMEQKLNEISHCLDQIQIHLSNMMPVREQEKDNKQSQILLELKTIIYKGITLDTPKIEMMKKIIETRAKSETEDRAISDFIFDLNQMIIGRATSPAWKTFFVETISHYLSEGRQFPEDISDEKAEWLMDRIDSSGNLDENTKALLIFIKENIEIIPAKLNFKIALWNI</sequence>
<dbReference type="Proteomes" id="UP000663722">
    <property type="component" value="Chromosome"/>
</dbReference>
<evidence type="ECO:0000259" key="1">
    <source>
        <dbReference type="PROSITE" id="PS50011"/>
    </source>
</evidence>
<dbReference type="SUPFAM" id="SSF56112">
    <property type="entry name" value="Protein kinase-like (PK-like)"/>
    <property type="match status" value="1"/>
</dbReference>
<dbReference type="GO" id="GO:0004672">
    <property type="term" value="F:protein kinase activity"/>
    <property type="evidence" value="ECO:0007669"/>
    <property type="project" value="InterPro"/>
</dbReference>
<dbReference type="AlphaFoldDB" id="A0A975BFW7"/>
<dbReference type="InterPro" id="IPR044060">
    <property type="entry name" value="Bacterial_rp_domain"/>
</dbReference>
<gene>
    <name evidence="2" type="ORF">dnm_005420</name>
</gene>
<proteinExistence type="predicted"/>